<accession>A0AB39C8J6</accession>
<evidence type="ECO:0000256" key="1">
    <source>
        <dbReference type="SAM" id="Coils"/>
    </source>
</evidence>
<name>A0AB39C8J6_9CAUD</name>
<protein>
    <submittedName>
        <fullName evidence="2">Uncharacterized protein</fullName>
    </submittedName>
</protein>
<evidence type="ECO:0000313" key="2">
    <source>
        <dbReference type="EMBL" id="XDJ02952.1"/>
    </source>
</evidence>
<reference evidence="2" key="1">
    <citation type="submission" date="2024-06" db="EMBL/GenBank/DDBJ databases">
        <authorList>
            <person name="Najeeb S."/>
            <person name="Khan I."/>
            <person name="Muhammad J."/>
            <person name="Abbas A."/>
            <person name="Jahangir M."/>
            <person name="Alvi I.A."/>
            <person name="Ullah A."/>
            <person name="Ullah A."/>
            <person name="Khan A."/>
        </authorList>
    </citation>
    <scope>NUCLEOTIDE SEQUENCE</scope>
</reference>
<proteinExistence type="predicted"/>
<sequence length="114" mass="13727">MYCAYCGSRTKRITKDVTYNICKNVECRHCEITEPPNMMGDNPHTYYTELSLERWCMLLDKNIKKQRHKLNNPKTYHQKVTDDIDIIIRQNEHMLRLIKENEKLKKNIKKLKGE</sequence>
<keyword evidence="1" id="KW-0175">Coiled coil</keyword>
<organism evidence="2">
    <name type="scientific">Staphylococcus phage UHP46</name>
    <dbReference type="NCBI Taxonomy" id="3234966"/>
    <lineage>
        <taxon>Viruses</taxon>
        <taxon>Duplodnaviria</taxon>
        <taxon>Heunggongvirae</taxon>
        <taxon>Uroviricota</taxon>
        <taxon>Caudoviricetes</taxon>
        <taxon>Herelleviridae</taxon>
        <taxon>Twortvirinae</taxon>
        <taxon>Sciuriunavirus</taxon>
    </lineage>
</organism>
<dbReference type="EMBL" id="PP995776">
    <property type="protein sequence ID" value="XDJ02952.1"/>
    <property type="molecule type" value="Genomic_DNA"/>
</dbReference>
<feature type="coiled-coil region" evidence="1">
    <location>
        <begin position="87"/>
        <end position="114"/>
    </location>
</feature>